<name>Q6Z1A6_ORYSJ</name>
<evidence type="ECO:0000313" key="2">
    <source>
        <dbReference type="EMBL" id="BAD05619.1"/>
    </source>
</evidence>
<dbReference type="EMBL" id="AP005441">
    <property type="protein sequence ID" value="BAD05619.1"/>
    <property type="molecule type" value="Genomic_DNA"/>
</dbReference>
<reference evidence="3" key="4">
    <citation type="journal article" date="2008" name="Nucleic Acids Res.">
        <title>The rice annotation project database (RAP-DB): 2008 update.</title>
        <authorList>
            <consortium name="The rice annotation project (RAP)"/>
        </authorList>
    </citation>
    <scope>GENOME REANNOTATION</scope>
    <source>
        <strain evidence="3">cv. Nipponbare</strain>
    </source>
</reference>
<protein>
    <submittedName>
        <fullName evidence="2">Uncharacterized protein</fullName>
    </submittedName>
</protein>
<sequence length="121" mass="13784">MGRRASPGRLSGEILEGLKSREIARWFLWRKEMEFYVICGRVRFGLVFSFSADQNRTEAGRYNLAPFDGPCTAVMVTRVQSGGIAVPGKKMYALQQQSIRPMLIDLRDLFVVDKCNRYISS</sequence>
<dbReference type="Proteomes" id="UP000000763">
    <property type="component" value="Chromosome 8"/>
</dbReference>
<evidence type="ECO:0000313" key="3">
    <source>
        <dbReference type="Proteomes" id="UP000000763"/>
    </source>
</evidence>
<dbReference type="EMBL" id="AP004746">
    <property type="protein sequence ID" value="BAD03394.1"/>
    <property type="molecule type" value="Genomic_DNA"/>
</dbReference>
<gene>
    <name evidence="2" type="ORF">OSJNBa0056O06.42</name>
    <name evidence="1" type="ORF">P0035F08.1</name>
</gene>
<dbReference type="AlphaFoldDB" id="Q6Z1A6"/>
<reference evidence="3" key="3">
    <citation type="journal article" date="2005" name="Nature">
        <title>The map-based sequence of the rice genome.</title>
        <authorList>
            <consortium name="International rice genome sequencing project (IRGSP)"/>
            <person name="Matsumoto T."/>
            <person name="Wu J."/>
            <person name="Kanamori H."/>
            <person name="Katayose Y."/>
            <person name="Fujisawa M."/>
            <person name="Namiki N."/>
            <person name="Mizuno H."/>
            <person name="Yamamoto K."/>
            <person name="Antonio B.A."/>
            <person name="Baba T."/>
            <person name="Sakata K."/>
            <person name="Nagamura Y."/>
            <person name="Aoki H."/>
            <person name="Arikawa K."/>
            <person name="Arita K."/>
            <person name="Bito T."/>
            <person name="Chiden Y."/>
            <person name="Fujitsuka N."/>
            <person name="Fukunaka R."/>
            <person name="Hamada M."/>
            <person name="Harada C."/>
            <person name="Hayashi A."/>
            <person name="Hijishita S."/>
            <person name="Honda M."/>
            <person name="Hosokawa S."/>
            <person name="Ichikawa Y."/>
            <person name="Idonuma A."/>
            <person name="Iijima M."/>
            <person name="Ikeda M."/>
            <person name="Ikeno M."/>
            <person name="Ito K."/>
            <person name="Ito S."/>
            <person name="Ito T."/>
            <person name="Ito Y."/>
            <person name="Ito Y."/>
            <person name="Iwabuchi A."/>
            <person name="Kamiya K."/>
            <person name="Karasawa W."/>
            <person name="Kurita K."/>
            <person name="Katagiri S."/>
            <person name="Kikuta A."/>
            <person name="Kobayashi H."/>
            <person name="Kobayashi N."/>
            <person name="Machita K."/>
            <person name="Maehara T."/>
            <person name="Masukawa M."/>
            <person name="Mizubayashi T."/>
            <person name="Mukai Y."/>
            <person name="Nagasaki H."/>
            <person name="Nagata Y."/>
            <person name="Naito S."/>
            <person name="Nakashima M."/>
            <person name="Nakama Y."/>
            <person name="Nakamichi Y."/>
            <person name="Nakamura M."/>
            <person name="Meguro A."/>
            <person name="Negishi M."/>
            <person name="Ohta I."/>
            <person name="Ohta T."/>
            <person name="Okamoto M."/>
            <person name="Ono N."/>
            <person name="Saji S."/>
            <person name="Sakaguchi M."/>
            <person name="Sakai K."/>
            <person name="Shibata M."/>
            <person name="Shimokawa T."/>
            <person name="Song J."/>
            <person name="Takazaki Y."/>
            <person name="Terasawa K."/>
            <person name="Tsugane M."/>
            <person name="Tsuji K."/>
            <person name="Ueda S."/>
            <person name="Waki K."/>
            <person name="Yamagata H."/>
            <person name="Yamamoto M."/>
            <person name="Yamamoto S."/>
            <person name="Yamane H."/>
            <person name="Yoshiki S."/>
            <person name="Yoshihara R."/>
            <person name="Yukawa K."/>
            <person name="Zhong H."/>
            <person name="Yano M."/>
            <person name="Yuan Q."/>
            <person name="Ouyang S."/>
            <person name="Liu J."/>
            <person name="Jones K.M."/>
            <person name="Gansberger K."/>
            <person name="Moffat K."/>
            <person name="Hill J."/>
            <person name="Bera J."/>
            <person name="Fadrosh D."/>
            <person name="Jin S."/>
            <person name="Johri S."/>
            <person name="Kim M."/>
            <person name="Overton L."/>
            <person name="Reardon M."/>
            <person name="Tsitrin T."/>
            <person name="Vuong H."/>
            <person name="Weaver B."/>
            <person name="Ciecko A."/>
            <person name="Tallon L."/>
            <person name="Jackson J."/>
            <person name="Pai G."/>
            <person name="Aken S.V."/>
            <person name="Utterback T."/>
            <person name="Reidmuller S."/>
            <person name="Feldblyum T."/>
            <person name="Hsiao J."/>
            <person name="Zismann V."/>
            <person name="Iobst S."/>
            <person name="de Vazeille A.R."/>
            <person name="Buell C.R."/>
            <person name="Ying K."/>
            <person name="Li Y."/>
            <person name="Lu T."/>
            <person name="Huang Y."/>
            <person name="Zhao Q."/>
            <person name="Feng Q."/>
            <person name="Zhang L."/>
            <person name="Zhu J."/>
            <person name="Weng Q."/>
            <person name="Mu J."/>
            <person name="Lu Y."/>
            <person name="Fan D."/>
            <person name="Liu Y."/>
            <person name="Guan J."/>
            <person name="Zhang Y."/>
            <person name="Yu S."/>
            <person name="Liu X."/>
            <person name="Zhang Y."/>
            <person name="Hong G."/>
            <person name="Han B."/>
            <person name="Choisne N."/>
            <person name="Demange N."/>
            <person name="Orjeda G."/>
            <person name="Samain S."/>
            <person name="Cattolico L."/>
            <person name="Pelletier E."/>
            <person name="Couloux A."/>
            <person name="Segurens B."/>
            <person name="Wincker P."/>
            <person name="D'Hont A."/>
            <person name="Scarpelli C."/>
            <person name="Weissenbach J."/>
            <person name="Salanoubat M."/>
            <person name="Quetier F."/>
            <person name="Yu Y."/>
            <person name="Kim H.R."/>
            <person name="Rambo T."/>
            <person name="Currie J."/>
            <person name="Collura K."/>
            <person name="Luo M."/>
            <person name="Yang T."/>
            <person name="Ammiraju J.S.S."/>
            <person name="Engler F."/>
            <person name="Soderlund C."/>
            <person name="Wing R.A."/>
            <person name="Palmer L.E."/>
            <person name="de la Bastide M."/>
            <person name="Spiegel L."/>
            <person name="Nascimento L."/>
            <person name="Zutavern T."/>
            <person name="O'Shaughnessy A."/>
            <person name="Dike S."/>
            <person name="Dedhia N."/>
            <person name="Preston R."/>
            <person name="Balija V."/>
            <person name="McCombie W.R."/>
            <person name="Chow T."/>
            <person name="Chen H."/>
            <person name="Chung M."/>
            <person name="Chen C."/>
            <person name="Shaw J."/>
            <person name="Wu H."/>
            <person name="Hsiao K."/>
            <person name="Chao Y."/>
            <person name="Chu M."/>
            <person name="Cheng C."/>
            <person name="Hour A."/>
            <person name="Lee P."/>
            <person name="Lin S."/>
            <person name="Lin Y."/>
            <person name="Liou J."/>
            <person name="Liu S."/>
            <person name="Hsing Y."/>
            <person name="Raghuvanshi S."/>
            <person name="Mohanty A."/>
            <person name="Bharti A.K."/>
            <person name="Gaur A."/>
            <person name="Gupta V."/>
            <person name="Kumar D."/>
            <person name="Ravi V."/>
            <person name="Vij S."/>
            <person name="Kapur A."/>
            <person name="Khurana P."/>
            <person name="Khurana P."/>
            <person name="Khurana J.P."/>
            <person name="Tyagi A.K."/>
            <person name="Gaikwad K."/>
            <person name="Singh A."/>
            <person name="Dalal V."/>
            <person name="Srivastava S."/>
            <person name="Dixit A."/>
            <person name="Pal A.K."/>
            <person name="Ghazi I.A."/>
            <person name="Yadav M."/>
            <person name="Pandit A."/>
            <person name="Bhargava A."/>
            <person name="Sureshbabu K."/>
            <person name="Batra K."/>
            <person name="Sharma T.R."/>
            <person name="Mohapatra T."/>
            <person name="Singh N.K."/>
            <person name="Messing J."/>
            <person name="Nelson A.B."/>
            <person name="Fuks G."/>
            <person name="Kavchok S."/>
            <person name="Keizer G."/>
            <person name="Linton E."/>
            <person name="Llaca V."/>
            <person name="Song R."/>
            <person name="Tanyolac B."/>
            <person name="Young S."/>
            <person name="Ho-Il K."/>
            <person name="Hahn J.H."/>
            <person name="Sangsakoo G."/>
            <person name="Vanavichit A."/>
            <person name="de Mattos Luiz.A.T."/>
            <person name="Zimmer P.D."/>
            <person name="Malone G."/>
            <person name="Dellagostin O."/>
            <person name="de Oliveira A.C."/>
            <person name="Bevan M."/>
            <person name="Bancroft I."/>
            <person name="Minx P."/>
            <person name="Cordum H."/>
            <person name="Wilson R."/>
            <person name="Cheng Z."/>
            <person name="Jin W."/>
            <person name="Jiang J."/>
            <person name="Leong S.A."/>
            <person name="Iwama H."/>
            <person name="Gojobori T."/>
            <person name="Itoh T."/>
            <person name="Niimura Y."/>
            <person name="Fujii Y."/>
            <person name="Habara T."/>
            <person name="Sakai H."/>
            <person name="Sato Y."/>
            <person name="Wilson G."/>
            <person name="Kumar K."/>
            <person name="McCouch S."/>
            <person name="Juretic N."/>
            <person name="Hoen D."/>
            <person name="Wright S."/>
            <person name="Bruskiewich R."/>
            <person name="Bureau T."/>
            <person name="Miyao A."/>
            <person name="Hirochika H."/>
            <person name="Nishikawa T."/>
            <person name="Kadowaki K."/>
            <person name="Sugiura M."/>
            <person name="Burr B."/>
            <person name="Sasaki T."/>
        </authorList>
    </citation>
    <scope>NUCLEOTIDE SEQUENCE [LARGE SCALE GENOMIC DNA]</scope>
    <source>
        <strain evidence="3">cv. Nipponbare</strain>
    </source>
</reference>
<reference evidence="2" key="2">
    <citation type="submission" date="2002-06" db="EMBL/GenBank/DDBJ databases">
        <title>Oryza sativa nipponbare(GA3) genomic DNA, chromosome 8, BAC clone:OSJNBa0056O06.</title>
        <authorList>
            <person name="Sasaki T."/>
            <person name="Matsumoto T."/>
            <person name="Katayose Y."/>
        </authorList>
    </citation>
    <scope>NUCLEOTIDE SEQUENCE</scope>
</reference>
<evidence type="ECO:0000313" key="1">
    <source>
        <dbReference type="EMBL" id="BAD03394.1"/>
    </source>
</evidence>
<reference evidence="1" key="1">
    <citation type="submission" date="2002-02" db="EMBL/GenBank/DDBJ databases">
        <title>Oryza sativa nipponbare(GA3) genomic DNA, chromosome 8, PAC clone:P0035F08.</title>
        <authorList>
            <person name="Sasaki T."/>
            <person name="Matsumoto T."/>
            <person name="Yamamoto K."/>
        </authorList>
    </citation>
    <scope>NUCLEOTIDE SEQUENCE</scope>
</reference>
<organism evidence="2 3">
    <name type="scientific">Oryza sativa subsp. japonica</name>
    <name type="common">Rice</name>
    <dbReference type="NCBI Taxonomy" id="39947"/>
    <lineage>
        <taxon>Eukaryota</taxon>
        <taxon>Viridiplantae</taxon>
        <taxon>Streptophyta</taxon>
        <taxon>Embryophyta</taxon>
        <taxon>Tracheophyta</taxon>
        <taxon>Spermatophyta</taxon>
        <taxon>Magnoliopsida</taxon>
        <taxon>Liliopsida</taxon>
        <taxon>Poales</taxon>
        <taxon>Poaceae</taxon>
        <taxon>BOP clade</taxon>
        <taxon>Oryzoideae</taxon>
        <taxon>Oryzeae</taxon>
        <taxon>Oryzinae</taxon>
        <taxon>Oryza</taxon>
        <taxon>Oryza sativa</taxon>
    </lineage>
</organism>
<accession>Q6Z1A6</accession>
<proteinExistence type="predicted"/>